<organism evidence="1 2">
    <name type="scientific">Cutibacterium granulosum DSM 20700</name>
    <dbReference type="NCBI Taxonomy" id="1160719"/>
    <lineage>
        <taxon>Bacteria</taxon>
        <taxon>Bacillati</taxon>
        <taxon>Actinomycetota</taxon>
        <taxon>Actinomycetes</taxon>
        <taxon>Propionibacteriales</taxon>
        <taxon>Propionibacteriaceae</taxon>
        <taxon>Cutibacterium</taxon>
    </lineage>
</organism>
<evidence type="ECO:0000313" key="2">
    <source>
        <dbReference type="Proteomes" id="UP000016307"/>
    </source>
</evidence>
<dbReference type="Pfam" id="PF00805">
    <property type="entry name" value="Pentapeptide"/>
    <property type="match status" value="1"/>
</dbReference>
<dbReference type="EMBL" id="AOSS01000311">
    <property type="protein sequence ID" value="ERF55533.1"/>
    <property type="molecule type" value="Genomic_DNA"/>
</dbReference>
<name>U1F7W6_9ACTN</name>
<dbReference type="Gene3D" id="2.160.20.80">
    <property type="entry name" value="E3 ubiquitin-protein ligase SopA"/>
    <property type="match status" value="1"/>
</dbReference>
<dbReference type="RefSeq" id="WP_021104636.1">
    <property type="nucleotide sequence ID" value="NZ_AOSS01000311.1"/>
</dbReference>
<proteinExistence type="predicted"/>
<dbReference type="PATRIC" id="fig|1160719.4.peg.1535"/>
<dbReference type="AlphaFoldDB" id="U1F7W6"/>
<sequence length="105" mass="11209">MTTVKVESIIAVAQEHGRGASLHGANLRGANLHGANLRGARWDGFIIDGLHPYRCMLTPTPHGWTATIGCWDGTVDDLRELIAGDQWPEATGCRSQSPWSTTGGG</sequence>
<accession>U1F7W6</accession>
<evidence type="ECO:0000313" key="1">
    <source>
        <dbReference type="EMBL" id="ERF55533.1"/>
    </source>
</evidence>
<gene>
    <name evidence="1" type="ORF">H641_08175</name>
</gene>
<dbReference type="SUPFAM" id="SSF141571">
    <property type="entry name" value="Pentapeptide repeat-like"/>
    <property type="match status" value="1"/>
</dbReference>
<protein>
    <recommendedName>
        <fullName evidence="3">Pentapeptide repeat-containing protein</fullName>
    </recommendedName>
</protein>
<keyword evidence="2" id="KW-1185">Reference proteome</keyword>
<reference evidence="1 2" key="1">
    <citation type="journal article" date="2013" name="BMC Genomics">
        <title>Comparative genomics reveals distinct host-interacting traits of three major human-associated propionibacteria.</title>
        <authorList>
            <person name="Mak T.N."/>
            <person name="Schmid M."/>
            <person name="Brzuszkiewicz E."/>
            <person name="Zeng G."/>
            <person name="Meyer R."/>
            <person name="Sfanos K.S."/>
            <person name="Brinkmann V."/>
            <person name="Meyer T.F."/>
            <person name="Bruggemann H."/>
        </authorList>
    </citation>
    <scope>NUCLEOTIDE SEQUENCE [LARGE SCALE GENOMIC DNA]</scope>
    <source>
        <strain evidence="1 2">DSM 20700</strain>
    </source>
</reference>
<dbReference type="Proteomes" id="UP000016307">
    <property type="component" value="Unassembled WGS sequence"/>
</dbReference>
<comment type="caution">
    <text evidence="1">The sequence shown here is derived from an EMBL/GenBank/DDBJ whole genome shotgun (WGS) entry which is preliminary data.</text>
</comment>
<dbReference type="InterPro" id="IPR001646">
    <property type="entry name" value="5peptide_repeat"/>
</dbReference>
<evidence type="ECO:0008006" key="3">
    <source>
        <dbReference type="Google" id="ProtNLM"/>
    </source>
</evidence>